<dbReference type="GO" id="GO:0017000">
    <property type="term" value="P:antibiotic biosynthetic process"/>
    <property type="evidence" value="ECO:0007669"/>
    <property type="project" value="InterPro"/>
</dbReference>
<dbReference type="PIRSF" id="PIRSF001227">
    <property type="entry name" value="Pen_acylase"/>
    <property type="match status" value="1"/>
</dbReference>
<evidence type="ECO:0000313" key="7">
    <source>
        <dbReference type="EMBL" id="PSL00026.1"/>
    </source>
</evidence>
<keyword evidence="3" id="KW-0865">Zymogen</keyword>
<sequence length="917" mass="97758">MAASPVRWKRWGLRVLAALAVVLLIAAALATFTVRQSFPQVNGEIKLPGLDNEATVYRDANGIPQIYADTPGDLFQAQGYVHAQDRFWQMDVNRHTTAGRLAEMFGPGQVDTDAWLRTMGWRRVAEQEYDLLAADTQANLDSYADGVNAYLKGKEGGEVSLEYAVLGLTGSGPGPIEEWTAVDSLAWLKAMAWDLRGNMSDEIDRAGLLSRGLSREQVEELYPDYPEDEHAPIVPGGSVEDGEFVPGSAADGAADAPAPDAGGAATDSGTGGGTKGPGDQGGTADKSDEDGEPDKDDKADRGEQADKHDKGDDARAPLPPRAAGAAVGAVGEGLADLPASLGEASPDLGSNSWVVSGEHTESGGPLLANDPHLGPAIPSVWYQTGLHCTTVDESCPYDVSGYTFPGLPGVVIGRNADVAWGFTNLGPDVTDLYLERIEGDSAVVDGEKEPLETRTETIEVAGEDPVEITVRSTRHGPLMSDAALGGDLRRFGAKANVDGKGAQVDTARDAHYGVSLAWTALEPGRTADAVFRLNRATGYADFRAAARTFEVPAQNLVYADTDGSIAYQAPGRIPVRAKGDGRWPAPGWDSDYDWDGFIPFKELPAVRDPERGYIVTANQAAVGADYPHMLTSDWDYGYRSQRIDDLLADAIADGPVTVADMGRIQMDNANAGARALVPHLLDTPVGDRLGGRVAEARDLLADWDFRQDAGSAPAAFYNATWRHLLPLLFDELGENTSMDGSSRGFLVVAGLLEDPDSPWWDGAEASGPDHVLALAMERAAEELAEEHGGDPADWRWGELHTFTPTHQTLGTSGIGPVEWLFNGDTVPSAGGSSTVNATGWKVDKGYEVDWVPSMRMVLDLGEPADSRWVDLTGASGHAFHPAYGDQTELWQRGATLPMPFGRASVRAAAEDELTLHP</sequence>
<dbReference type="GO" id="GO:0016811">
    <property type="term" value="F:hydrolase activity, acting on carbon-nitrogen (but not peptide) bonds, in linear amides"/>
    <property type="evidence" value="ECO:0007669"/>
    <property type="project" value="InterPro"/>
</dbReference>
<dbReference type="EMBL" id="PYGA01000002">
    <property type="protein sequence ID" value="PSL00026.1"/>
    <property type="molecule type" value="Genomic_DNA"/>
</dbReference>
<keyword evidence="8" id="KW-1185">Reference proteome</keyword>
<dbReference type="Gene3D" id="3.60.20.10">
    <property type="entry name" value="Glutamine Phosphoribosylpyrophosphate, subunit 1, domain 1"/>
    <property type="match status" value="1"/>
</dbReference>
<dbReference type="CDD" id="cd03747">
    <property type="entry name" value="Ntn_PGA_like"/>
    <property type="match status" value="1"/>
</dbReference>
<dbReference type="InterPro" id="IPR043146">
    <property type="entry name" value="Penicillin_amidase_N_B-knob"/>
</dbReference>
<evidence type="ECO:0000256" key="6">
    <source>
        <dbReference type="SAM" id="MobiDB-lite"/>
    </source>
</evidence>
<dbReference type="PANTHER" id="PTHR34218">
    <property type="entry name" value="PEPTIDASE S45 PENICILLIN AMIDASE"/>
    <property type="match status" value="1"/>
</dbReference>
<feature type="binding site" evidence="5">
    <location>
        <position position="428"/>
    </location>
    <ligand>
        <name>Ca(2+)</name>
        <dbReference type="ChEBI" id="CHEBI:29108"/>
    </ligand>
</feature>
<feature type="compositionally biased region" description="Gly residues" evidence="6">
    <location>
        <begin position="269"/>
        <end position="281"/>
    </location>
</feature>
<dbReference type="RefSeq" id="WP_106581404.1">
    <property type="nucleotide sequence ID" value="NZ_PYGA01000002.1"/>
</dbReference>
<dbReference type="SUPFAM" id="SSF56235">
    <property type="entry name" value="N-terminal nucleophile aminohydrolases (Ntn hydrolases)"/>
    <property type="match status" value="1"/>
</dbReference>
<comment type="cofactor">
    <cofactor evidence="5">
        <name>Ca(2+)</name>
        <dbReference type="ChEBI" id="CHEBI:29108"/>
    </cofactor>
    <text evidence="5">Binds 1 Ca(2+) ion per dimer.</text>
</comment>
<evidence type="ECO:0000256" key="4">
    <source>
        <dbReference type="PIRSR" id="PIRSR001227-1"/>
    </source>
</evidence>
<keyword evidence="5" id="KW-0106">Calcium</keyword>
<name>A0A2P8DS35_9ACTN</name>
<dbReference type="AlphaFoldDB" id="A0A2P8DS35"/>
<dbReference type="Gene3D" id="1.10.439.10">
    <property type="entry name" value="Penicillin Amidohydrolase, domain 1"/>
    <property type="match status" value="1"/>
</dbReference>
<feature type="binding site" evidence="5">
    <location>
        <position position="202"/>
    </location>
    <ligand>
        <name>Ca(2+)</name>
        <dbReference type="ChEBI" id="CHEBI:29108"/>
    </ligand>
</feature>
<keyword evidence="2" id="KW-0378">Hydrolase</keyword>
<evidence type="ECO:0000313" key="8">
    <source>
        <dbReference type="Proteomes" id="UP000240542"/>
    </source>
</evidence>
<dbReference type="Gene3D" id="2.30.120.10">
    <property type="match status" value="1"/>
</dbReference>
<dbReference type="InterPro" id="IPR029055">
    <property type="entry name" value="Ntn_hydrolases_N"/>
</dbReference>
<protein>
    <submittedName>
        <fullName evidence="7">Penicillin amidase</fullName>
    </submittedName>
</protein>
<comment type="caution">
    <text evidence="7">The sequence shown here is derived from an EMBL/GenBank/DDBJ whole genome shotgun (WGS) entry which is preliminary data.</text>
</comment>
<dbReference type="InterPro" id="IPR014395">
    <property type="entry name" value="Pen/GL7ACA/AHL_acylase"/>
</dbReference>
<dbReference type="GO" id="GO:0046872">
    <property type="term" value="F:metal ion binding"/>
    <property type="evidence" value="ECO:0007669"/>
    <property type="project" value="UniProtKB-KW"/>
</dbReference>
<feature type="compositionally biased region" description="Low complexity" evidence="6">
    <location>
        <begin position="246"/>
        <end position="268"/>
    </location>
</feature>
<accession>A0A2P8DS35</accession>
<feature type="binding site" evidence="5">
    <location>
        <position position="431"/>
    </location>
    <ligand>
        <name>Ca(2+)</name>
        <dbReference type="ChEBI" id="CHEBI:29108"/>
    </ligand>
</feature>
<evidence type="ECO:0000256" key="5">
    <source>
        <dbReference type="PIRSR" id="PIRSR001227-2"/>
    </source>
</evidence>
<keyword evidence="5" id="KW-0479">Metal-binding</keyword>
<evidence type="ECO:0000256" key="2">
    <source>
        <dbReference type="ARBA" id="ARBA00022801"/>
    </source>
</evidence>
<feature type="compositionally biased region" description="Basic and acidic residues" evidence="6">
    <location>
        <begin position="295"/>
        <end position="315"/>
    </location>
</feature>
<organism evidence="7 8">
    <name type="scientific">Murinocardiopsis flavida</name>
    <dbReference type="NCBI Taxonomy" id="645275"/>
    <lineage>
        <taxon>Bacteria</taxon>
        <taxon>Bacillati</taxon>
        <taxon>Actinomycetota</taxon>
        <taxon>Actinomycetes</taxon>
        <taxon>Streptosporangiales</taxon>
        <taxon>Nocardiopsidaceae</taxon>
        <taxon>Murinocardiopsis</taxon>
    </lineage>
</organism>
<dbReference type="OrthoDB" id="9759796at2"/>
<dbReference type="Pfam" id="PF01804">
    <property type="entry name" value="Penicil_amidase"/>
    <property type="match status" value="1"/>
</dbReference>
<comment type="similarity">
    <text evidence="1">Belongs to the peptidase S45 family.</text>
</comment>
<feature type="region of interest" description="Disordered" evidence="6">
    <location>
        <begin position="223"/>
        <end position="327"/>
    </location>
</feature>
<proteinExistence type="inferred from homology"/>
<dbReference type="InterPro" id="IPR002692">
    <property type="entry name" value="S45"/>
</dbReference>
<evidence type="ECO:0000256" key="3">
    <source>
        <dbReference type="ARBA" id="ARBA00023145"/>
    </source>
</evidence>
<dbReference type="Gene3D" id="1.10.1400.10">
    <property type="match status" value="1"/>
</dbReference>
<dbReference type="InterPro" id="IPR043147">
    <property type="entry name" value="Penicillin_amidase_A-knob"/>
</dbReference>
<gene>
    <name evidence="7" type="ORF">CLV63_102152</name>
</gene>
<evidence type="ECO:0000256" key="1">
    <source>
        <dbReference type="ARBA" id="ARBA00006586"/>
    </source>
</evidence>
<dbReference type="PANTHER" id="PTHR34218:SF4">
    <property type="entry name" value="ACYL-HOMOSERINE LACTONE ACYLASE QUIP"/>
    <property type="match status" value="1"/>
</dbReference>
<feature type="active site" description="Nucleophile" evidence="4">
    <location>
        <position position="350"/>
    </location>
</feature>
<reference evidence="7 8" key="1">
    <citation type="submission" date="2018-03" db="EMBL/GenBank/DDBJ databases">
        <title>Genomic Encyclopedia of Archaeal and Bacterial Type Strains, Phase II (KMG-II): from individual species to whole genera.</title>
        <authorList>
            <person name="Goeker M."/>
        </authorList>
    </citation>
    <scope>NUCLEOTIDE SEQUENCE [LARGE SCALE GENOMIC DNA]</scope>
    <source>
        <strain evidence="7 8">DSM 45312</strain>
    </source>
</reference>
<dbReference type="InterPro" id="IPR023343">
    <property type="entry name" value="Penicillin_amidase_dom1"/>
</dbReference>
<dbReference type="Proteomes" id="UP000240542">
    <property type="component" value="Unassembled WGS sequence"/>
</dbReference>